<dbReference type="Pfam" id="PF00990">
    <property type="entry name" value="GGDEF"/>
    <property type="match status" value="1"/>
</dbReference>
<keyword evidence="5" id="KW-1185">Reference proteome</keyword>
<comment type="caution">
    <text evidence="4">The sequence shown here is derived from an EMBL/GenBank/DDBJ whole genome shotgun (WGS) entry which is preliminary data.</text>
</comment>
<gene>
    <name evidence="4" type="ORF">ON753_15485</name>
</gene>
<proteinExistence type="predicted"/>
<name>A0ABT3R3T5_9HYPH</name>
<dbReference type="InterPro" id="IPR052155">
    <property type="entry name" value="Biofilm_reg_signaling"/>
</dbReference>
<reference evidence="4 5" key="1">
    <citation type="journal article" date="2016" name="Int. J. Syst. Evol. Microbiol.">
        <title>Labrenzia salina sp. nov., isolated from the rhizosphere of the halophyte Arthrocnemum macrostachyum.</title>
        <authorList>
            <person name="Camacho M."/>
            <person name="Redondo-Gomez S."/>
            <person name="Rodriguez-Llorente I."/>
            <person name="Rohde M."/>
            <person name="Sproer C."/>
            <person name="Schumann P."/>
            <person name="Klenk H.P."/>
            <person name="Montero-Calasanz M.D.C."/>
        </authorList>
    </citation>
    <scope>NUCLEOTIDE SEQUENCE [LARGE SCALE GENOMIC DNA]</scope>
    <source>
        <strain evidence="4 5">DSM 29163</strain>
    </source>
</reference>
<feature type="domain" description="GGDEF" evidence="3">
    <location>
        <begin position="106"/>
        <end position="239"/>
    </location>
</feature>
<dbReference type="CDD" id="cd01949">
    <property type="entry name" value="GGDEF"/>
    <property type="match status" value="1"/>
</dbReference>
<dbReference type="InterPro" id="IPR043128">
    <property type="entry name" value="Rev_trsase/Diguanyl_cyclase"/>
</dbReference>
<keyword evidence="1" id="KW-0472">Membrane</keyword>
<dbReference type="SMART" id="SM00052">
    <property type="entry name" value="EAL"/>
    <property type="match status" value="1"/>
</dbReference>
<evidence type="ECO:0000313" key="5">
    <source>
        <dbReference type="Proteomes" id="UP001300261"/>
    </source>
</evidence>
<dbReference type="InterPro" id="IPR001633">
    <property type="entry name" value="EAL_dom"/>
</dbReference>
<dbReference type="Proteomes" id="UP001300261">
    <property type="component" value="Unassembled WGS sequence"/>
</dbReference>
<accession>A0ABT3R3T5</accession>
<evidence type="ECO:0000256" key="1">
    <source>
        <dbReference type="SAM" id="Phobius"/>
    </source>
</evidence>
<dbReference type="InterPro" id="IPR000160">
    <property type="entry name" value="GGDEF_dom"/>
</dbReference>
<keyword evidence="1" id="KW-1133">Transmembrane helix</keyword>
<dbReference type="InterPro" id="IPR035919">
    <property type="entry name" value="EAL_sf"/>
</dbReference>
<sequence>MVALLSVVIVSFTSLQISIYAFPDAIPGYGPRNFEIFASVLLFVAVFGLGYGIWATRQLQKELKVRSSAHSEALELAQHDPLTGLPNRRRLLAAFGDLTRGLDPDSFRAVMMLDLDGFKPINDVYGHAFGDNLLRSFADRLSETVGKEGIVARLGGDEFAIVSPIFRDKSEASGFARRLLTRIGDRFEIGGRQISVGTGIGIALHPQDGYAITELLRRADIALYRAKSSGRSTYRFFEVDMDASILHRTLLEQRLRLAIADGAVLVHFQPILDMDTSRIAGFEALARWSDSDFGDVQPEEFIPIAEDCGIIHELTRHLLAQACEAAKSWPEELYLSFNLSPVQLQDLSLPDQIVAILEECGLPAKRLSLEITETSLVKNPETARRILTDLTEAGIFIALDDFGAGHSSLSYLRDFPIRKVKIDKSFTERMLVDKQCAAIVEAILVLSKGLDIDAVAEGVEQNDVHKALSSAGCHYGQGFLYAAAVSADEAIGLIASQKDGCLPFGEKTDAA</sequence>
<evidence type="ECO:0000259" key="3">
    <source>
        <dbReference type="PROSITE" id="PS50887"/>
    </source>
</evidence>
<dbReference type="Gene3D" id="3.20.20.450">
    <property type="entry name" value="EAL domain"/>
    <property type="match status" value="1"/>
</dbReference>
<organism evidence="4 5">
    <name type="scientific">Roseibium salinum</name>
    <dbReference type="NCBI Taxonomy" id="1604349"/>
    <lineage>
        <taxon>Bacteria</taxon>
        <taxon>Pseudomonadati</taxon>
        <taxon>Pseudomonadota</taxon>
        <taxon>Alphaproteobacteria</taxon>
        <taxon>Hyphomicrobiales</taxon>
        <taxon>Stappiaceae</taxon>
        <taxon>Roseibium</taxon>
    </lineage>
</organism>
<dbReference type="PROSITE" id="PS50883">
    <property type="entry name" value="EAL"/>
    <property type="match status" value="1"/>
</dbReference>
<feature type="domain" description="EAL" evidence="2">
    <location>
        <begin position="248"/>
        <end position="498"/>
    </location>
</feature>
<dbReference type="Gene3D" id="3.30.70.270">
    <property type="match status" value="1"/>
</dbReference>
<dbReference type="SMART" id="SM00267">
    <property type="entry name" value="GGDEF"/>
    <property type="match status" value="1"/>
</dbReference>
<evidence type="ECO:0000259" key="2">
    <source>
        <dbReference type="PROSITE" id="PS50883"/>
    </source>
</evidence>
<keyword evidence="1" id="KW-0812">Transmembrane</keyword>
<feature type="transmembrane region" description="Helical" evidence="1">
    <location>
        <begin position="37"/>
        <end position="56"/>
    </location>
</feature>
<dbReference type="SUPFAM" id="SSF55073">
    <property type="entry name" value="Nucleotide cyclase"/>
    <property type="match status" value="1"/>
</dbReference>
<dbReference type="RefSeq" id="WP_265963521.1">
    <property type="nucleotide sequence ID" value="NZ_JAPEVI010000003.1"/>
</dbReference>
<dbReference type="PANTHER" id="PTHR44757">
    <property type="entry name" value="DIGUANYLATE CYCLASE DGCP"/>
    <property type="match status" value="1"/>
</dbReference>
<dbReference type="SUPFAM" id="SSF141868">
    <property type="entry name" value="EAL domain-like"/>
    <property type="match status" value="1"/>
</dbReference>
<dbReference type="PROSITE" id="PS50887">
    <property type="entry name" value="GGDEF"/>
    <property type="match status" value="1"/>
</dbReference>
<dbReference type="NCBIfam" id="TIGR00254">
    <property type="entry name" value="GGDEF"/>
    <property type="match status" value="1"/>
</dbReference>
<evidence type="ECO:0000313" key="4">
    <source>
        <dbReference type="EMBL" id="MCX2723755.1"/>
    </source>
</evidence>
<dbReference type="InterPro" id="IPR029787">
    <property type="entry name" value="Nucleotide_cyclase"/>
</dbReference>
<dbReference type="Pfam" id="PF00563">
    <property type="entry name" value="EAL"/>
    <property type="match status" value="1"/>
</dbReference>
<dbReference type="PANTHER" id="PTHR44757:SF2">
    <property type="entry name" value="BIOFILM ARCHITECTURE MAINTENANCE PROTEIN MBAA"/>
    <property type="match status" value="1"/>
</dbReference>
<protein>
    <submittedName>
        <fullName evidence="4">EAL domain-containing protein</fullName>
    </submittedName>
</protein>
<dbReference type="CDD" id="cd01948">
    <property type="entry name" value="EAL"/>
    <property type="match status" value="1"/>
</dbReference>
<dbReference type="EMBL" id="JAPEVI010000003">
    <property type="protein sequence ID" value="MCX2723755.1"/>
    <property type="molecule type" value="Genomic_DNA"/>
</dbReference>